<proteinExistence type="predicted"/>
<protein>
    <submittedName>
        <fullName evidence="2">Uncharacterized protein</fullName>
    </submittedName>
</protein>
<name>A0A7J7VQY0_RHIFE</name>
<dbReference type="EMBL" id="JACAGC010000012">
    <property type="protein sequence ID" value="KAF6327627.1"/>
    <property type="molecule type" value="Genomic_DNA"/>
</dbReference>
<feature type="compositionally biased region" description="Basic and acidic residues" evidence="1">
    <location>
        <begin position="98"/>
        <end position="107"/>
    </location>
</feature>
<sequence length="228" mass="24757">MPIIQIKQPTGAGCGQVVSESLGHAGLRGGAVVLHVKGLAWNSSLINVTVPFPTSSLWAFVSTSSAHSPGPTGGDRPMWGSVLMRSWPRSQPVSIWREKQENARDARPLGAKRRGPKFEKSSYRRSDQHCVSWRIRVSQAKRGGKGIPGRGNHTQEGSEVREDQGTLCSFVTPNRCRGVGRELSGSHEAGARLIRKGLHCQELGAGTSPTAWRPVRRLLQGRRQAGLC</sequence>
<evidence type="ECO:0000256" key="1">
    <source>
        <dbReference type="SAM" id="MobiDB-lite"/>
    </source>
</evidence>
<evidence type="ECO:0000313" key="3">
    <source>
        <dbReference type="Proteomes" id="UP000585614"/>
    </source>
</evidence>
<comment type="caution">
    <text evidence="2">The sequence shown here is derived from an EMBL/GenBank/DDBJ whole genome shotgun (WGS) entry which is preliminary data.</text>
</comment>
<feature type="region of interest" description="Disordered" evidence="1">
    <location>
        <begin position="98"/>
        <end position="121"/>
    </location>
</feature>
<evidence type="ECO:0000313" key="2">
    <source>
        <dbReference type="EMBL" id="KAF6327627.1"/>
    </source>
</evidence>
<reference evidence="2 3" key="1">
    <citation type="journal article" date="2020" name="Nature">
        <title>Six reference-quality genomes reveal evolution of bat adaptations.</title>
        <authorList>
            <person name="Jebb D."/>
            <person name="Huang Z."/>
            <person name="Pippel M."/>
            <person name="Hughes G.M."/>
            <person name="Lavrichenko K."/>
            <person name="Devanna P."/>
            <person name="Winkler S."/>
            <person name="Jermiin L.S."/>
            <person name="Skirmuntt E.C."/>
            <person name="Katzourakis A."/>
            <person name="Burkitt-Gray L."/>
            <person name="Ray D.A."/>
            <person name="Sullivan K.A.M."/>
            <person name="Roscito J.G."/>
            <person name="Kirilenko B.M."/>
            <person name="Davalos L.M."/>
            <person name="Corthals A.P."/>
            <person name="Power M.L."/>
            <person name="Jones G."/>
            <person name="Ransome R.D."/>
            <person name="Dechmann D.K.N."/>
            <person name="Locatelli A.G."/>
            <person name="Puechmaille S.J."/>
            <person name="Fedrigo O."/>
            <person name="Jarvis E.D."/>
            <person name="Hiller M."/>
            <person name="Vernes S.C."/>
            <person name="Myers E.W."/>
            <person name="Teeling E.C."/>
        </authorList>
    </citation>
    <scope>NUCLEOTIDE SEQUENCE [LARGE SCALE GENOMIC DNA]</scope>
    <source>
        <strain evidence="2">MRhiFer1</strain>
        <tissue evidence="2">Lung</tissue>
    </source>
</reference>
<dbReference type="AlphaFoldDB" id="A0A7J7VQY0"/>
<feature type="region of interest" description="Disordered" evidence="1">
    <location>
        <begin position="141"/>
        <end position="161"/>
    </location>
</feature>
<organism evidence="2 3">
    <name type="scientific">Rhinolophus ferrumequinum</name>
    <name type="common">Greater horseshoe bat</name>
    <dbReference type="NCBI Taxonomy" id="59479"/>
    <lineage>
        <taxon>Eukaryota</taxon>
        <taxon>Metazoa</taxon>
        <taxon>Chordata</taxon>
        <taxon>Craniata</taxon>
        <taxon>Vertebrata</taxon>
        <taxon>Euteleostomi</taxon>
        <taxon>Mammalia</taxon>
        <taxon>Eutheria</taxon>
        <taxon>Laurasiatheria</taxon>
        <taxon>Chiroptera</taxon>
        <taxon>Yinpterochiroptera</taxon>
        <taxon>Rhinolophoidea</taxon>
        <taxon>Rhinolophidae</taxon>
        <taxon>Rhinolophinae</taxon>
        <taxon>Rhinolophus</taxon>
    </lineage>
</organism>
<dbReference type="Proteomes" id="UP000585614">
    <property type="component" value="Unassembled WGS sequence"/>
</dbReference>
<gene>
    <name evidence="2" type="ORF">mRhiFer1_008318</name>
</gene>
<accession>A0A7J7VQY0</accession>